<dbReference type="GO" id="GO:0046491">
    <property type="term" value="P:L-methylmalonyl-CoA metabolic process"/>
    <property type="evidence" value="ECO:0007669"/>
    <property type="project" value="TreeGrafter"/>
</dbReference>
<dbReference type="OrthoDB" id="371072at2"/>
<comment type="caution">
    <text evidence="3">The sequence shown here is derived from an EMBL/GenBank/DDBJ whole genome shotgun (WGS) entry which is preliminary data.</text>
</comment>
<dbReference type="STRING" id="1274524.BSONL12_17924"/>
<dbReference type="Pfam" id="PF00903">
    <property type="entry name" value="Glyoxalase"/>
    <property type="match status" value="1"/>
</dbReference>
<dbReference type="Gene3D" id="3.10.180.10">
    <property type="entry name" value="2,3-Dihydroxybiphenyl 1,2-Dioxygenase, domain 1"/>
    <property type="match status" value="1"/>
</dbReference>
<dbReference type="GO" id="GO:0046872">
    <property type="term" value="F:metal ion binding"/>
    <property type="evidence" value="ECO:0007669"/>
    <property type="project" value="UniProtKB-KW"/>
</dbReference>
<name>M5P0J4_9BACI</name>
<reference evidence="3 4" key="1">
    <citation type="journal article" date="2013" name="Genome Announc.">
        <title>Draft Whole-Genome Sequence of Bacillus sonorensis Strain L12, a Source of Nonribosomal Lipopeptides.</title>
        <authorList>
            <person name="Adimpong D.B."/>
            <person name="Sorensen K.I."/>
            <person name="Nielsen D.S."/>
            <person name="Thorsen L."/>
            <person name="Rasmussen T.B."/>
            <person name="Derkx P.M."/>
            <person name="Jespersen L."/>
        </authorList>
    </citation>
    <scope>NUCLEOTIDE SEQUENCE [LARGE SCALE GENOMIC DNA]</scope>
    <source>
        <strain evidence="3 4">L12</strain>
    </source>
</reference>
<dbReference type="CDD" id="cd06587">
    <property type="entry name" value="VOC"/>
    <property type="match status" value="1"/>
</dbReference>
<dbReference type="eggNOG" id="COG0346">
    <property type="taxonomic scope" value="Bacteria"/>
</dbReference>
<dbReference type="PANTHER" id="PTHR43048:SF3">
    <property type="entry name" value="METHYLMALONYL-COA EPIMERASE, MITOCHONDRIAL"/>
    <property type="match status" value="1"/>
</dbReference>
<dbReference type="RefSeq" id="WP_006639534.1">
    <property type="nucleotide sequence ID" value="NZ_AOFM01000009.1"/>
</dbReference>
<dbReference type="EMBL" id="AOFM01000009">
    <property type="protein sequence ID" value="EME73621.1"/>
    <property type="molecule type" value="Genomic_DNA"/>
</dbReference>
<organism evidence="3 4">
    <name type="scientific">Bacillus sonorensis L12</name>
    <dbReference type="NCBI Taxonomy" id="1274524"/>
    <lineage>
        <taxon>Bacteria</taxon>
        <taxon>Bacillati</taxon>
        <taxon>Bacillota</taxon>
        <taxon>Bacilli</taxon>
        <taxon>Bacillales</taxon>
        <taxon>Bacillaceae</taxon>
        <taxon>Bacillus</taxon>
    </lineage>
</organism>
<accession>M5P0J4</accession>
<dbReference type="PANTHER" id="PTHR43048">
    <property type="entry name" value="METHYLMALONYL-COA EPIMERASE"/>
    <property type="match status" value="1"/>
</dbReference>
<evidence type="ECO:0000313" key="4">
    <source>
        <dbReference type="Proteomes" id="UP000011907"/>
    </source>
</evidence>
<dbReference type="PROSITE" id="PS51819">
    <property type="entry name" value="VOC"/>
    <property type="match status" value="1"/>
</dbReference>
<evidence type="ECO:0000259" key="2">
    <source>
        <dbReference type="PROSITE" id="PS51819"/>
    </source>
</evidence>
<sequence length="126" mass="14487">MARIDHVGVMVKDIEASIAFYQDVVGMKLKDRLIHTNGIIKLAFLGFENRDETELELIEGYNDQLPQEGKVHHFAVSTDDIEAEFARIKETDVKLMEDGITELPNGYRYFFIFGPEGEVVEFFQRS</sequence>
<dbReference type="SUPFAM" id="SSF54593">
    <property type="entry name" value="Glyoxalase/Bleomycin resistance protein/Dihydroxybiphenyl dioxygenase"/>
    <property type="match status" value="1"/>
</dbReference>
<dbReference type="AlphaFoldDB" id="M5P0J4"/>
<protein>
    <submittedName>
        <fullName evidence="3">Glyoxalase YwbC</fullName>
    </submittedName>
</protein>
<dbReference type="InterPro" id="IPR004360">
    <property type="entry name" value="Glyas_Fos-R_dOase_dom"/>
</dbReference>
<dbReference type="PATRIC" id="fig|1274524.3.peg.3878"/>
<dbReference type="GO" id="GO:0004493">
    <property type="term" value="F:methylmalonyl-CoA epimerase activity"/>
    <property type="evidence" value="ECO:0007669"/>
    <property type="project" value="TreeGrafter"/>
</dbReference>
<feature type="domain" description="VOC" evidence="2">
    <location>
        <begin position="3"/>
        <end position="125"/>
    </location>
</feature>
<keyword evidence="1" id="KW-0479">Metal-binding</keyword>
<evidence type="ECO:0000256" key="1">
    <source>
        <dbReference type="ARBA" id="ARBA00022723"/>
    </source>
</evidence>
<dbReference type="InterPro" id="IPR029068">
    <property type="entry name" value="Glyas_Bleomycin-R_OHBP_Dase"/>
</dbReference>
<evidence type="ECO:0000313" key="3">
    <source>
        <dbReference type="EMBL" id="EME73621.1"/>
    </source>
</evidence>
<dbReference type="InterPro" id="IPR037523">
    <property type="entry name" value="VOC_core"/>
</dbReference>
<gene>
    <name evidence="3" type="ORF">BSONL12_17924</name>
</gene>
<proteinExistence type="predicted"/>
<dbReference type="Proteomes" id="UP000011907">
    <property type="component" value="Unassembled WGS sequence"/>
</dbReference>
<dbReference type="InterPro" id="IPR051785">
    <property type="entry name" value="MMCE/EMCE_epimerase"/>
</dbReference>
<dbReference type="GeneID" id="92855625"/>